<dbReference type="PROSITE" id="PS51257">
    <property type="entry name" value="PROKAR_LIPOPROTEIN"/>
    <property type="match status" value="1"/>
</dbReference>
<feature type="domain" description="Secretion system C-terminal sorting" evidence="2">
    <location>
        <begin position="145"/>
        <end position="214"/>
    </location>
</feature>
<organism evidence="3 4">
    <name type="scientific">Puia dinghuensis</name>
    <dbReference type="NCBI Taxonomy" id="1792502"/>
    <lineage>
        <taxon>Bacteria</taxon>
        <taxon>Pseudomonadati</taxon>
        <taxon>Bacteroidota</taxon>
        <taxon>Chitinophagia</taxon>
        <taxon>Chitinophagales</taxon>
        <taxon>Chitinophagaceae</taxon>
        <taxon>Puia</taxon>
    </lineage>
</organism>
<dbReference type="InterPro" id="IPR026444">
    <property type="entry name" value="Secre_tail"/>
</dbReference>
<dbReference type="AlphaFoldDB" id="A0A8J2U7B6"/>
<evidence type="ECO:0000313" key="4">
    <source>
        <dbReference type="Proteomes" id="UP000607559"/>
    </source>
</evidence>
<proteinExistence type="predicted"/>
<evidence type="ECO:0000313" key="3">
    <source>
        <dbReference type="EMBL" id="GGA83889.1"/>
    </source>
</evidence>
<feature type="signal peptide" evidence="1">
    <location>
        <begin position="1"/>
        <end position="29"/>
    </location>
</feature>
<keyword evidence="4" id="KW-1185">Reference proteome</keyword>
<reference evidence="3" key="2">
    <citation type="submission" date="2020-09" db="EMBL/GenBank/DDBJ databases">
        <authorList>
            <person name="Sun Q."/>
            <person name="Zhou Y."/>
        </authorList>
    </citation>
    <scope>NUCLEOTIDE SEQUENCE</scope>
    <source>
        <strain evidence="3">CGMCC 1.15448</strain>
    </source>
</reference>
<protein>
    <recommendedName>
        <fullName evidence="2">Secretion system C-terminal sorting domain-containing protein</fullName>
    </recommendedName>
</protein>
<accession>A0A8J2U7B6</accession>
<evidence type="ECO:0000259" key="2">
    <source>
        <dbReference type="Pfam" id="PF18962"/>
    </source>
</evidence>
<dbReference type="NCBIfam" id="TIGR04183">
    <property type="entry name" value="Por_Secre_tail"/>
    <property type="match status" value="1"/>
</dbReference>
<dbReference type="EMBL" id="BMJC01000001">
    <property type="protein sequence ID" value="GGA83889.1"/>
    <property type="molecule type" value="Genomic_DNA"/>
</dbReference>
<reference evidence="3" key="1">
    <citation type="journal article" date="2014" name="Int. J. Syst. Evol. Microbiol.">
        <title>Complete genome sequence of Corynebacterium casei LMG S-19264T (=DSM 44701T), isolated from a smear-ripened cheese.</title>
        <authorList>
            <consortium name="US DOE Joint Genome Institute (JGI-PGF)"/>
            <person name="Walter F."/>
            <person name="Albersmeier A."/>
            <person name="Kalinowski J."/>
            <person name="Ruckert C."/>
        </authorList>
    </citation>
    <scope>NUCLEOTIDE SEQUENCE</scope>
    <source>
        <strain evidence="3">CGMCC 1.15448</strain>
    </source>
</reference>
<dbReference type="Proteomes" id="UP000607559">
    <property type="component" value="Unassembled WGS sequence"/>
</dbReference>
<dbReference type="RefSeq" id="WP_188927959.1">
    <property type="nucleotide sequence ID" value="NZ_BMJC01000001.1"/>
</dbReference>
<comment type="caution">
    <text evidence="3">The sequence shown here is derived from an EMBL/GenBank/DDBJ whole genome shotgun (WGS) entry which is preliminary data.</text>
</comment>
<feature type="chain" id="PRO_5035291390" description="Secretion system C-terminal sorting domain-containing protein" evidence="1">
    <location>
        <begin position="30"/>
        <end position="225"/>
    </location>
</feature>
<sequence>MNRNTASSLKFRLAFAALLLLGACANVNAQTAQASTGATPALLLSFDGQVNNGSASLNWVMENETNSKWFVIERAGEMGGYDSISVIYGINNANTTSYTFTDEHMLSGNNYYRLREVDLEGVVRYSKVITLYKNTTEAVAPKMSLYPNPAATTLNFSVESTTPQEVIVQVYNLAGVVLFTTQQQLSIGINQQTIALSGLKNGNYFLKVINREGSLQMVQPFVKMM</sequence>
<gene>
    <name evidence="3" type="ORF">GCM10011511_03800</name>
</gene>
<dbReference type="Pfam" id="PF18962">
    <property type="entry name" value="Por_Secre_tail"/>
    <property type="match status" value="1"/>
</dbReference>
<name>A0A8J2U7B6_9BACT</name>
<dbReference type="Gene3D" id="2.60.40.2550">
    <property type="match status" value="1"/>
</dbReference>
<evidence type="ECO:0000256" key="1">
    <source>
        <dbReference type="SAM" id="SignalP"/>
    </source>
</evidence>
<keyword evidence="1" id="KW-0732">Signal</keyword>